<organism evidence="1 2">
    <name type="scientific">Dyadobacter arcticus</name>
    <dbReference type="NCBI Taxonomy" id="1078754"/>
    <lineage>
        <taxon>Bacteria</taxon>
        <taxon>Pseudomonadati</taxon>
        <taxon>Bacteroidota</taxon>
        <taxon>Cytophagia</taxon>
        <taxon>Cytophagales</taxon>
        <taxon>Spirosomataceae</taxon>
        <taxon>Dyadobacter</taxon>
    </lineage>
</organism>
<name>A0ABX0UN90_9BACT</name>
<dbReference type="EMBL" id="JAASQJ010000002">
    <property type="protein sequence ID" value="NIJ52551.1"/>
    <property type="molecule type" value="Genomic_DNA"/>
</dbReference>
<dbReference type="Proteomes" id="UP001179181">
    <property type="component" value="Unassembled WGS sequence"/>
</dbReference>
<proteinExistence type="predicted"/>
<accession>A0ABX0UN90</accession>
<evidence type="ECO:0000313" key="2">
    <source>
        <dbReference type="Proteomes" id="UP001179181"/>
    </source>
</evidence>
<evidence type="ECO:0000313" key="1">
    <source>
        <dbReference type="EMBL" id="NIJ52551.1"/>
    </source>
</evidence>
<reference evidence="1 2" key="1">
    <citation type="submission" date="2020-03" db="EMBL/GenBank/DDBJ databases">
        <title>Genomic Encyclopedia of Type Strains, Phase IV (KMG-IV): sequencing the most valuable type-strain genomes for metagenomic binning, comparative biology and taxonomic classification.</title>
        <authorList>
            <person name="Goeker M."/>
        </authorList>
    </citation>
    <scope>NUCLEOTIDE SEQUENCE [LARGE SCALE GENOMIC DNA]</scope>
    <source>
        <strain evidence="1 2">DSM 102865</strain>
    </source>
</reference>
<keyword evidence="2" id="KW-1185">Reference proteome</keyword>
<comment type="caution">
    <text evidence="1">The sequence shown here is derived from an EMBL/GenBank/DDBJ whole genome shotgun (WGS) entry which is preliminary data.</text>
</comment>
<sequence>MSANSSAISLVRRIYVQFFIIGLQETILFPYHITNKFTGPGNMNQCLYFPINCLYRPDLSYILKPLSELKPVHNFRPVNQSMALLKY</sequence>
<gene>
    <name evidence="1" type="ORF">FHS68_001721</name>
</gene>
<protein>
    <submittedName>
        <fullName evidence="1">Uncharacterized protein</fullName>
    </submittedName>
</protein>